<keyword evidence="3" id="KW-1185">Reference proteome</keyword>
<organism evidence="2 3">
    <name type="scientific">Spinactinospora alkalitolerans</name>
    <dbReference type="NCBI Taxonomy" id="687207"/>
    <lineage>
        <taxon>Bacteria</taxon>
        <taxon>Bacillati</taxon>
        <taxon>Actinomycetota</taxon>
        <taxon>Actinomycetes</taxon>
        <taxon>Streptosporangiales</taxon>
        <taxon>Nocardiopsidaceae</taxon>
        <taxon>Spinactinospora</taxon>
    </lineage>
</organism>
<name>A0A852U547_9ACTN</name>
<evidence type="ECO:0000313" key="3">
    <source>
        <dbReference type="Proteomes" id="UP000589036"/>
    </source>
</evidence>
<protein>
    <submittedName>
        <fullName evidence="2">Uncharacterized protein</fullName>
    </submittedName>
</protein>
<reference evidence="2 3" key="1">
    <citation type="submission" date="2020-07" db="EMBL/GenBank/DDBJ databases">
        <title>Sequencing the genomes of 1000 actinobacteria strains.</title>
        <authorList>
            <person name="Klenk H.-P."/>
        </authorList>
    </citation>
    <scope>NUCLEOTIDE SEQUENCE [LARGE SCALE GENOMIC DNA]</scope>
    <source>
        <strain evidence="2 3">CXB654</strain>
    </source>
</reference>
<feature type="region of interest" description="Disordered" evidence="1">
    <location>
        <begin position="25"/>
        <end position="70"/>
    </location>
</feature>
<sequence>MEFASWIAGILSAAVAVVGLFSTPDGDSGNIADGGAAAPPASAERPRDGSSPSGNPEVSSSPSEMADYEEENSGIPLTIRSAHDGSCVPYLAVDFDGSPSGGEFPITRRVGDEDDLTTAQLEAIDMRYVTCADGFLKVADGASVGLLRKGEEDGWRKCAAAASGASIGGSLEITDDARPADVGFEVGASLCAVTAEGRIARATITNIVYNAGYGDSLATVEFELATWKRK</sequence>
<dbReference type="RefSeq" id="WP_344733386.1">
    <property type="nucleotide sequence ID" value="NZ_BAAAYY010000031.1"/>
</dbReference>
<dbReference type="EMBL" id="JACCCC010000001">
    <property type="protein sequence ID" value="NYE49204.1"/>
    <property type="molecule type" value="Genomic_DNA"/>
</dbReference>
<gene>
    <name evidence="2" type="ORF">HDA32_004324</name>
</gene>
<dbReference type="AlphaFoldDB" id="A0A852U547"/>
<accession>A0A852U547</accession>
<evidence type="ECO:0000256" key="1">
    <source>
        <dbReference type="SAM" id="MobiDB-lite"/>
    </source>
</evidence>
<dbReference type="Proteomes" id="UP000589036">
    <property type="component" value="Unassembled WGS sequence"/>
</dbReference>
<proteinExistence type="predicted"/>
<evidence type="ECO:0000313" key="2">
    <source>
        <dbReference type="EMBL" id="NYE49204.1"/>
    </source>
</evidence>
<comment type="caution">
    <text evidence="2">The sequence shown here is derived from an EMBL/GenBank/DDBJ whole genome shotgun (WGS) entry which is preliminary data.</text>
</comment>
<feature type="compositionally biased region" description="Low complexity" evidence="1">
    <location>
        <begin position="33"/>
        <end position="64"/>
    </location>
</feature>